<evidence type="ECO:0000313" key="6">
    <source>
        <dbReference type="EMBL" id="GAA1754585.1"/>
    </source>
</evidence>
<dbReference type="InterPro" id="IPR036388">
    <property type="entry name" value="WH-like_DNA-bd_sf"/>
</dbReference>
<gene>
    <name evidence="6" type="ORF">GCM10009710_37240</name>
</gene>
<dbReference type="Pfam" id="PF00392">
    <property type="entry name" value="GntR"/>
    <property type="match status" value="1"/>
</dbReference>
<dbReference type="InterPro" id="IPR008920">
    <property type="entry name" value="TF_FadR/GntR_C"/>
</dbReference>
<dbReference type="Gene3D" id="1.20.120.530">
    <property type="entry name" value="GntR ligand-binding domain-like"/>
    <property type="match status" value="1"/>
</dbReference>
<accession>A0ABN2KFF4</accession>
<keyword evidence="3" id="KW-0804">Transcription</keyword>
<dbReference type="PANTHER" id="PTHR43537">
    <property type="entry name" value="TRANSCRIPTIONAL REGULATOR, GNTR FAMILY"/>
    <property type="match status" value="1"/>
</dbReference>
<evidence type="ECO:0000256" key="1">
    <source>
        <dbReference type="ARBA" id="ARBA00023015"/>
    </source>
</evidence>
<keyword evidence="2" id="KW-0238">DNA-binding</keyword>
<dbReference type="SMART" id="SM00895">
    <property type="entry name" value="FCD"/>
    <property type="match status" value="1"/>
</dbReference>
<dbReference type="Proteomes" id="UP001501057">
    <property type="component" value="Unassembled WGS sequence"/>
</dbReference>
<keyword evidence="1" id="KW-0805">Transcription regulation</keyword>
<keyword evidence="7" id="KW-1185">Reference proteome</keyword>
<evidence type="ECO:0000256" key="3">
    <source>
        <dbReference type="ARBA" id="ARBA00023163"/>
    </source>
</evidence>
<name>A0ABN2KFF4_9ACTN</name>
<reference evidence="6 7" key="1">
    <citation type="journal article" date="2019" name="Int. J. Syst. Evol. Microbiol.">
        <title>The Global Catalogue of Microorganisms (GCM) 10K type strain sequencing project: providing services to taxonomists for standard genome sequencing and annotation.</title>
        <authorList>
            <consortium name="The Broad Institute Genomics Platform"/>
            <consortium name="The Broad Institute Genome Sequencing Center for Infectious Disease"/>
            <person name="Wu L."/>
            <person name="Ma J."/>
        </authorList>
    </citation>
    <scope>NUCLEOTIDE SEQUENCE [LARGE SCALE GENOMIC DNA]</scope>
    <source>
        <strain evidence="6 7">JCM 13518</strain>
    </source>
</reference>
<evidence type="ECO:0000259" key="5">
    <source>
        <dbReference type="SMART" id="SM00895"/>
    </source>
</evidence>
<dbReference type="PANTHER" id="PTHR43537:SF49">
    <property type="entry name" value="TRANSCRIPTIONAL REGULATORY PROTEIN"/>
    <property type="match status" value="1"/>
</dbReference>
<evidence type="ECO:0000256" key="4">
    <source>
        <dbReference type="SAM" id="MobiDB-lite"/>
    </source>
</evidence>
<dbReference type="RefSeq" id="WP_344204470.1">
    <property type="nucleotide sequence ID" value="NZ_BAAAME010000022.1"/>
</dbReference>
<dbReference type="EMBL" id="BAAAME010000022">
    <property type="protein sequence ID" value="GAA1754585.1"/>
    <property type="molecule type" value="Genomic_DNA"/>
</dbReference>
<dbReference type="InterPro" id="IPR036390">
    <property type="entry name" value="WH_DNA-bd_sf"/>
</dbReference>
<organism evidence="6 7">
    <name type="scientific">Aeromicrobium alkaliterrae</name>
    <dbReference type="NCBI Taxonomy" id="302168"/>
    <lineage>
        <taxon>Bacteria</taxon>
        <taxon>Bacillati</taxon>
        <taxon>Actinomycetota</taxon>
        <taxon>Actinomycetes</taxon>
        <taxon>Propionibacteriales</taxon>
        <taxon>Nocardioidaceae</taxon>
        <taxon>Aeromicrobium</taxon>
    </lineage>
</organism>
<dbReference type="InterPro" id="IPR011711">
    <property type="entry name" value="GntR_C"/>
</dbReference>
<dbReference type="SUPFAM" id="SSF48008">
    <property type="entry name" value="GntR ligand-binding domain-like"/>
    <property type="match status" value="1"/>
</dbReference>
<evidence type="ECO:0000313" key="7">
    <source>
        <dbReference type="Proteomes" id="UP001501057"/>
    </source>
</evidence>
<proteinExistence type="predicted"/>
<feature type="domain" description="GntR C-terminal" evidence="5">
    <location>
        <begin position="95"/>
        <end position="218"/>
    </location>
</feature>
<dbReference type="Gene3D" id="1.10.10.10">
    <property type="entry name" value="Winged helix-like DNA-binding domain superfamily/Winged helix DNA-binding domain"/>
    <property type="match status" value="1"/>
</dbReference>
<sequence>MSSEAIVKQRTDKRSPAGSAGGAVDFAVRGIHQLVKDLTLLPGQPVRQEHVASTLSLSRAPIREALRILHSNGILDYEANVGYTVRRLTSIEFEQVYLMRRALEDTLMESLPSFTKAEIRRLRGLNKQMSIAGQNSDIVKMRDLNEEWHFLIFKKSPHHLIVAEVERIWGVTHSYRSFYLYDPGSRGRVVLEHETILDALEAGDNQAAMIAMEHHRGGVPAKMEEMYAKLPLLGSQRPR</sequence>
<feature type="region of interest" description="Disordered" evidence="4">
    <location>
        <begin position="1"/>
        <end position="20"/>
    </location>
</feature>
<comment type="caution">
    <text evidence="6">The sequence shown here is derived from an EMBL/GenBank/DDBJ whole genome shotgun (WGS) entry which is preliminary data.</text>
</comment>
<dbReference type="InterPro" id="IPR000524">
    <property type="entry name" value="Tscrpt_reg_HTH_GntR"/>
</dbReference>
<dbReference type="Pfam" id="PF07729">
    <property type="entry name" value="FCD"/>
    <property type="match status" value="1"/>
</dbReference>
<dbReference type="SUPFAM" id="SSF46785">
    <property type="entry name" value="Winged helix' DNA-binding domain"/>
    <property type="match status" value="1"/>
</dbReference>
<evidence type="ECO:0000256" key="2">
    <source>
        <dbReference type="ARBA" id="ARBA00023125"/>
    </source>
</evidence>
<protein>
    <submittedName>
        <fullName evidence="6">GntR family transcriptional regulator</fullName>
    </submittedName>
</protein>